<dbReference type="GeneID" id="73340820"/>
<protein>
    <submittedName>
        <fullName evidence="10">Fungal specific transcription factor domain-containing protein</fullName>
    </submittedName>
</protein>
<dbReference type="GO" id="GO:0005634">
    <property type="term" value="C:nucleus"/>
    <property type="evidence" value="ECO:0007669"/>
    <property type="project" value="UniProtKB-SubCell"/>
</dbReference>
<dbReference type="RefSeq" id="XP_049142953.1">
    <property type="nucleotide sequence ID" value="XM_049285810.1"/>
</dbReference>
<sequence length="860" mass="96538">MSVSNDTPDSDCGGFLQALSWPILLRLEIFLSSYFVSSLQYSTIHASRIRRMVEMTAHVQTENMLDKTSPVDLVNSTSAGFNTERLVSPRTGPPVSAAQTRKSRVALACKRCKRRKQRCDGAHPSCRSCVKSNSSCVYERALRPHYPGGKSLQVFPFMLVQLYTYTRFRYISALEERIAFLEARMPDYAEDHFVRTSSVATPPEPKTKDPRRNSRDSLSDDEQSSLVNGVAYLSLCASGTTDTAPEPFYLGSSSGATIARMIQSSIFHSSGGKAAFDAMPTSQALSSTPQLPFKVSVSSSPEESQSEFPCPEQAEVLFDVFSDRLHTRWPILDRKLYTKLFQKQYDRGALSIQHRSIMHLIYAISARFLQLMKKPCDVDPQKHLTAAIEPMDYILEQHNLATVQFLLLLAVHGTRSPYGAGSWSQVRYAVTLCIELGLHRKESNTSTHDLRDLEIRRRVFWSCYCLDRMTSAVLGRTFAIADRDINTELPSDSLDFWDLTALNSPSNSPGLPWSNVKPFIHIIKLRRIQSKIHRRVYRVDKDIFSVSSEERAGLETKMGQIRAELDEWVRTVPHHPTKGAGAISWMYDPESAYHDSRDFFILQYHKSVLSLYTVFLPVLHTSDSRFLTTARSAACVCRAYKRLNQQKTLSYTMMALHSCFIAGLTLVYCLWREHALFSYDTLEATRACSQSLTIFGEKFHGAVKYRDIFDALSGSLFKTIVSPVAGPGGGSQPLDVDLEANPVGDRLMSPSTTAQEVHVAIERSSETGEKSSMAHAISDAVKEAFMEVDEEAPGGWQGWRMFNEMVQPDLKSTHSPKKIDGGDRPHGKSHGFELELEFTKELEQGAYLGLMESDLGFVEL</sequence>
<accession>A0A9Q8SPU7</accession>
<gene>
    <name evidence="10" type="ORF">CLUP02_06813</name>
</gene>
<evidence type="ECO:0000256" key="8">
    <source>
        <dbReference type="SAM" id="MobiDB-lite"/>
    </source>
</evidence>
<keyword evidence="6" id="KW-0804">Transcription</keyword>
<dbReference type="GO" id="GO:0006351">
    <property type="term" value="P:DNA-templated transcription"/>
    <property type="evidence" value="ECO:0007669"/>
    <property type="project" value="InterPro"/>
</dbReference>
<evidence type="ECO:0000259" key="9">
    <source>
        <dbReference type="PROSITE" id="PS50048"/>
    </source>
</evidence>
<dbReference type="InterPro" id="IPR007219">
    <property type="entry name" value="XnlR_reg_dom"/>
</dbReference>
<keyword evidence="2" id="KW-0479">Metal-binding</keyword>
<dbReference type="AlphaFoldDB" id="A0A9Q8SPU7"/>
<dbReference type="GO" id="GO:0043565">
    <property type="term" value="F:sequence-specific DNA binding"/>
    <property type="evidence" value="ECO:0007669"/>
    <property type="project" value="TreeGrafter"/>
</dbReference>
<dbReference type="KEGG" id="clup:CLUP02_06813"/>
<dbReference type="PROSITE" id="PS50048">
    <property type="entry name" value="ZN2_CY6_FUNGAL_2"/>
    <property type="match status" value="1"/>
</dbReference>
<keyword evidence="4" id="KW-0805">Transcription regulation</keyword>
<name>A0A9Q8SPU7_9PEZI</name>
<dbReference type="SUPFAM" id="SSF57701">
    <property type="entry name" value="Zn2/Cys6 DNA-binding domain"/>
    <property type="match status" value="1"/>
</dbReference>
<dbReference type="InterPro" id="IPR001138">
    <property type="entry name" value="Zn2Cys6_DnaBD"/>
</dbReference>
<dbReference type="PANTHER" id="PTHR47782:SF12">
    <property type="entry name" value="ZN(II)2CYS6 TRANSCRIPTION FACTOR (EUROFUNG)"/>
    <property type="match status" value="1"/>
</dbReference>
<feature type="compositionally biased region" description="Basic and acidic residues" evidence="8">
    <location>
        <begin position="817"/>
        <end position="830"/>
    </location>
</feature>
<evidence type="ECO:0000256" key="2">
    <source>
        <dbReference type="ARBA" id="ARBA00022723"/>
    </source>
</evidence>
<dbReference type="GO" id="GO:0000981">
    <property type="term" value="F:DNA-binding transcription factor activity, RNA polymerase II-specific"/>
    <property type="evidence" value="ECO:0007669"/>
    <property type="project" value="InterPro"/>
</dbReference>
<dbReference type="InterPro" id="IPR052202">
    <property type="entry name" value="Yeast_MetPath_Reg"/>
</dbReference>
<dbReference type="GO" id="GO:0008270">
    <property type="term" value="F:zinc ion binding"/>
    <property type="evidence" value="ECO:0007669"/>
    <property type="project" value="InterPro"/>
</dbReference>
<organism evidence="10 11">
    <name type="scientific">Colletotrichum lupini</name>
    <dbReference type="NCBI Taxonomy" id="145971"/>
    <lineage>
        <taxon>Eukaryota</taxon>
        <taxon>Fungi</taxon>
        <taxon>Dikarya</taxon>
        <taxon>Ascomycota</taxon>
        <taxon>Pezizomycotina</taxon>
        <taxon>Sordariomycetes</taxon>
        <taxon>Hypocreomycetidae</taxon>
        <taxon>Glomerellales</taxon>
        <taxon>Glomerellaceae</taxon>
        <taxon>Colletotrichum</taxon>
        <taxon>Colletotrichum acutatum species complex</taxon>
    </lineage>
</organism>
<dbReference type="CDD" id="cd12148">
    <property type="entry name" value="fungal_TF_MHR"/>
    <property type="match status" value="1"/>
</dbReference>
<feature type="region of interest" description="Disordered" evidence="8">
    <location>
        <begin position="194"/>
        <end position="223"/>
    </location>
</feature>
<feature type="region of interest" description="Disordered" evidence="8">
    <location>
        <begin position="811"/>
        <end position="830"/>
    </location>
</feature>
<keyword evidence="3" id="KW-0862">Zinc</keyword>
<dbReference type="SMART" id="SM00066">
    <property type="entry name" value="GAL4"/>
    <property type="match status" value="1"/>
</dbReference>
<feature type="compositionally biased region" description="Basic and acidic residues" evidence="8">
    <location>
        <begin position="205"/>
        <end position="218"/>
    </location>
</feature>
<feature type="domain" description="Zn(2)-C6 fungal-type" evidence="9">
    <location>
        <begin position="108"/>
        <end position="138"/>
    </location>
</feature>
<dbReference type="Pfam" id="PF00172">
    <property type="entry name" value="Zn_clus"/>
    <property type="match status" value="1"/>
</dbReference>
<comment type="subcellular location">
    <subcellularLocation>
        <location evidence="1">Nucleus</location>
    </subcellularLocation>
</comment>
<dbReference type="Pfam" id="PF04082">
    <property type="entry name" value="Fungal_trans"/>
    <property type="match status" value="1"/>
</dbReference>
<evidence type="ECO:0000313" key="11">
    <source>
        <dbReference type="Proteomes" id="UP000830671"/>
    </source>
</evidence>
<keyword evidence="7" id="KW-0539">Nucleus</keyword>
<keyword evidence="5" id="KW-0238">DNA-binding</keyword>
<evidence type="ECO:0000256" key="4">
    <source>
        <dbReference type="ARBA" id="ARBA00023015"/>
    </source>
</evidence>
<evidence type="ECO:0000256" key="3">
    <source>
        <dbReference type="ARBA" id="ARBA00022833"/>
    </source>
</evidence>
<keyword evidence="11" id="KW-1185">Reference proteome</keyword>
<evidence type="ECO:0000256" key="1">
    <source>
        <dbReference type="ARBA" id="ARBA00004123"/>
    </source>
</evidence>
<reference evidence="10" key="1">
    <citation type="journal article" date="2021" name="Mol. Plant Microbe Interact.">
        <title>Complete Genome Sequence of the Plant-Pathogenic Fungus Colletotrichum lupini.</title>
        <authorList>
            <person name="Baroncelli R."/>
            <person name="Pensec F."/>
            <person name="Da Lio D."/>
            <person name="Boufleur T."/>
            <person name="Vicente I."/>
            <person name="Sarrocco S."/>
            <person name="Picot A."/>
            <person name="Baraldi E."/>
            <person name="Sukno S."/>
            <person name="Thon M."/>
            <person name="Le Floch G."/>
        </authorList>
    </citation>
    <scope>NUCLEOTIDE SEQUENCE</scope>
    <source>
        <strain evidence="10">IMI 504893</strain>
    </source>
</reference>
<dbReference type="EMBL" id="CP019475">
    <property type="protein sequence ID" value="UQC81327.1"/>
    <property type="molecule type" value="Genomic_DNA"/>
</dbReference>
<evidence type="ECO:0000256" key="6">
    <source>
        <dbReference type="ARBA" id="ARBA00023163"/>
    </source>
</evidence>
<evidence type="ECO:0000313" key="10">
    <source>
        <dbReference type="EMBL" id="UQC81327.1"/>
    </source>
</evidence>
<dbReference type="GO" id="GO:0045944">
    <property type="term" value="P:positive regulation of transcription by RNA polymerase II"/>
    <property type="evidence" value="ECO:0007669"/>
    <property type="project" value="TreeGrafter"/>
</dbReference>
<dbReference type="Gene3D" id="4.10.240.10">
    <property type="entry name" value="Zn(2)-C6 fungal-type DNA-binding domain"/>
    <property type="match status" value="1"/>
</dbReference>
<dbReference type="InterPro" id="IPR036864">
    <property type="entry name" value="Zn2-C6_fun-type_DNA-bd_sf"/>
</dbReference>
<proteinExistence type="predicted"/>
<dbReference type="PROSITE" id="PS00463">
    <property type="entry name" value="ZN2_CY6_FUNGAL_1"/>
    <property type="match status" value="1"/>
</dbReference>
<dbReference type="SMART" id="SM00906">
    <property type="entry name" value="Fungal_trans"/>
    <property type="match status" value="1"/>
</dbReference>
<evidence type="ECO:0000256" key="7">
    <source>
        <dbReference type="ARBA" id="ARBA00023242"/>
    </source>
</evidence>
<evidence type="ECO:0000256" key="5">
    <source>
        <dbReference type="ARBA" id="ARBA00023125"/>
    </source>
</evidence>
<dbReference type="PANTHER" id="PTHR47782">
    <property type="entry name" value="ZN(II)2CYS6 TRANSCRIPTION FACTOR (EUROFUNG)-RELATED"/>
    <property type="match status" value="1"/>
</dbReference>
<dbReference type="Proteomes" id="UP000830671">
    <property type="component" value="Chromosome 3"/>
</dbReference>
<dbReference type="CDD" id="cd00067">
    <property type="entry name" value="GAL4"/>
    <property type="match status" value="1"/>
</dbReference>